<keyword evidence="2" id="KW-1185">Reference proteome</keyword>
<sequence>MKVSEDIKKISLKGEFRICPECGYESGFHNSFLKNEAGNYQNILICPQCGARYDVGWEVPV</sequence>
<name>A0A8T8K594_9EURY</name>
<dbReference type="KEGG" id="meme:HYG87_00220"/>
<evidence type="ECO:0000313" key="1">
    <source>
        <dbReference type="EMBL" id="QUH22300.1"/>
    </source>
</evidence>
<dbReference type="AlphaFoldDB" id="A0A8T8K594"/>
<reference evidence="1" key="1">
    <citation type="submission" date="2020-07" db="EMBL/GenBank/DDBJ databases">
        <title>Methanobacterium. sp. MethCan genome.</title>
        <authorList>
            <person name="Postec A."/>
            <person name="Quemeneur M."/>
        </authorList>
    </citation>
    <scope>NUCLEOTIDE SEQUENCE</scope>
    <source>
        <strain evidence="1">MethCAN</strain>
    </source>
</reference>
<dbReference type="RefSeq" id="WP_211533242.1">
    <property type="nucleotide sequence ID" value="NZ_CP058560.1"/>
</dbReference>
<gene>
    <name evidence="1" type="ORF">HYG87_00220</name>
</gene>
<protein>
    <submittedName>
        <fullName evidence="1">Uncharacterized protein</fullName>
    </submittedName>
</protein>
<dbReference type="EMBL" id="CP058560">
    <property type="protein sequence ID" value="QUH22300.1"/>
    <property type="molecule type" value="Genomic_DNA"/>
</dbReference>
<dbReference type="Proteomes" id="UP000681041">
    <property type="component" value="Chromosome"/>
</dbReference>
<evidence type="ECO:0000313" key="2">
    <source>
        <dbReference type="Proteomes" id="UP000681041"/>
    </source>
</evidence>
<proteinExistence type="predicted"/>
<accession>A0A8T8K594</accession>
<organism evidence="1 2">
    <name type="scientific">Methanobacterium alkalithermotolerans</name>
    <dbReference type="NCBI Taxonomy" id="2731220"/>
    <lineage>
        <taxon>Archaea</taxon>
        <taxon>Methanobacteriati</taxon>
        <taxon>Methanobacteriota</taxon>
        <taxon>Methanomada group</taxon>
        <taxon>Methanobacteria</taxon>
        <taxon>Methanobacteriales</taxon>
        <taxon>Methanobacteriaceae</taxon>
        <taxon>Methanobacterium</taxon>
    </lineage>
</organism>
<dbReference type="OrthoDB" id="71000at2157"/>
<dbReference type="GeneID" id="64819142"/>